<evidence type="ECO:0000313" key="2">
    <source>
        <dbReference type="Proteomes" id="UP000290909"/>
    </source>
</evidence>
<reference evidence="1 2" key="1">
    <citation type="submission" date="2019-01" db="EMBL/GenBank/DDBJ databases">
        <authorList>
            <consortium name="Pathogen Informatics"/>
        </authorList>
    </citation>
    <scope>NUCLEOTIDE SEQUENCE [LARGE SCALE GENOMIC DNA]</scope>
    <source>
        <strain evidence="1 2">NCTC10172</strain>
    </source>
</reference>
<dbReference type="Proteomes" id="UP000290909">
    <property type="component" value="Chromosome"/>
</dbReference>
<accession>A0A449BIT3</accession>
<evidence type="ECO:0000313" key="1">
    <source>
        <dbReference type="EMBL" id="VEU82227.1"/>
    </source>
</evidence>
<organism evidence="1 2">
    <name type="scientific">Acholeplasma hippikon</name>
    <dbReference type="NCBI Taxonomy" id="264636"/>
    <lineage>
        <taxon>Bacteria</taxon>
        <taxon>Bacillati</taxon>
        <taxon>Mycoplasmatota</taxon>
        <taxon>Mollicutes</taxon>
        <taxon>Acholeplasmatales</taxon>
        <taxon>Acholeplasmataceae</taxon>
        <taxon>Acholeplasma</taxon>
    </lineage>
</organism>
<dbReference type="RefSeq" id="WP_035369104.1">
    <property type="nucleotide sequence ID" value="NZ_LR215050.1"/>
</dbReference>
<keyword evidence="2" id="KW-1185">Reference proteome</keyword>
<dbReference type="InterPro" id="IPR011990">
    <property type="entry name" value="TPR-like_helical_dom_sf"/>
</dbReference>
<dbReference type="Gene3D" id="1.25.40.10">
    <property type="entry name" value="Tetratricopeptide repeat domain"/>
    <property type="match status" value="1"/>
</dbReference>
<evidence type="ECO:0008006" key="3">
    <source>
        <dbReference type="Google" id="ProtNLM"/>
    </source>
</evidence>
<protein>
    <recommendedName>
        <fullName evidence="3">HTH cro/C1-type domain-containing protein</fullName>
    </recommendedName>
</protein>
<sequence length="313" mass="37915">MESDIYSKELAHYFDMLRVSRKMTLEDLTHEIVSIRQFRRYIRGEYQMPQIVFNKLSTRLGFKPEHVLLEFENVKLAETKKMNTLHNLVVNKDFQAANLIIRDIDENFIIEQNNLIMFKFSKLLMDYYLENISPENFIDEIKILIHYDSLFEKSILSSTEVILLTSLLPTEPFREKDKVIKLLENFLNKQKTIVSGHNDRLILLCLYYVSDYYGTQGKFEDVIKFCKKGIEYCNYLRYTYLLQDFYYFSALAYYYLNKFEQYEMMLYRCYCVLNAEDNEAKQKNYYQMIEEDFNIQYEVFIKEYLENRIKKAQ</sequence>
<name>A0A449BIT3_9MOLU</name>
<proteinExistence type="predicted"/>
<dbReference type="KEGG" id="ahk:NCTC10172_00235"/>
<gene>
    <name evidence="1" type="ORF">NCTC10172_00235</name>
</gene>
<dbReference type="EMBL" id="LR215050">
    <property type="protein sequence ID" value="VEU82227.1"/>
    <property type="molecule type" value="Genomic_DNA"/>
</dbReference>
<dbReference type="AlphaFoldDB" id="A0A449BIT3"/>